<keyword evidence="1" id="KW-0472">Membrane</keyword>
<feature type="transmembrane region" description="Helical" evidence="1">
    <location>
        <begin position="116"/>
        <end position="140"/>
    </location>
</feature>
<dbReference type="GO" id="GO:0005509">
    <property type="term" value="F:calcium ion binding"/>
    <property type="evidence" value="ECO:0007669"/>
    <property type="project" value="InterPro"/>
</dbReference>
<dbReference type="EnsemblMetazoa" id="tetur23g01300.1">
    <property type="protein sequence ID" value="tetur23g01300.1"/>
    <property type="gene ID" value="tetur23g01300"/>
</dbReference>
<evidence type="ECO:0000313" key="4">
    <source>
        <dbReference type="Proteomes" id="UP000015104"/>
    </source>
</evidence>
<reference evidence="4" key="1">
    <citation type="submission" date="2011-08" db="EMBL/GenBank/DDBJ databases">
        <authorList>
            <person name="Rombauts S."/>
        </authorList>
    </citation>
    <scope>NUCLEOTIDE SEQUENCE</scope>
    <source>
        <strain evidence="4">London</strain>
    </source>
</reference>
<protein>
    <recommendedName>
        <fullName evidence="2">EF-hand domain-containing protein</fullName>
    </recommendedName>
</protein>
<proteinExistence type="predicted"/>
<feature type="domain" description="EF-hand" evidence="2">
    <location>
        <begin position="178"/>
        <end position="213"/>
    </location>
</feature>
<evidence type="ECO:0000259" key="2">
    <source>
        <dbReference type="PROSITE" id="PS50222"/>
    </source>
</evidence>
<keyword evidence="4" id="KW-1185">Reference proteome</keyword>
<dbReference type="PROSITE" id="PS00018">
    <property type="entry name" value="EF_HAND_1"/>
    <property type="match status" value="1"/>
</dbReference>
<dbReference type="Proteomes" id="UP000015104">
    <property type="component" value="Unassembled WGS sequence"/>
</dbReference>
<dbReference type="EMBL" id="CAEY01000613">
    <property type="status" value="NOT_ANNOTATED_CDS"/>
    <property type="molecule type" value="Genomic_DNA"/>
</dbReference>
<dbReference type="STRING" id="32264.T1KVN6"/>
<keyword evidence="1" id="KW-1133">Transmembrane helix</keyword>
<name>T1KVN6_TETUR</name>
<dbReference type="InterPro" id="IPR018247">
    <property type="entry name" value="EF_Hand_1_Ca_BS"/>
</dbReference>
<evidence type="ECO:0000256" key="1">
    <source>
        <dbReference type="SAM" id="Phobius"/>
    </source>
</evidence>
<organism evidence="3 4">
    <name type="scientific">Tetranychus urticae</name>
    <name type="common">Two-spotted spider mite</name>
    <dbReference type="NCBI Taxonomy" id="32264"/>
    <lineage>
        <taxon>Eukaryota</taxon>
        <taxon>Metazoa</taxon>
        <taxon>Ecdysozoa</taxon>
        <taxon>Arthropoda</taxon>
        <taxon>Chelicerata</taxon>
        <taxon>Arachnida</taxon>
        <taxon>Acari</taxon>
        <taxon>Acariformes</taxon>
        <taxon>Trombidiformes</taxon>
        <taxon>Prostigmata</taxon>
        <taxon>Eleutherengona</taxon>
        <taxon>Raphignathae</taxon>
        <taxon>Tetranychoidea</taxon>
        <taxon>Tetranychidae</taxon>
        <taxon>Tetranychus</taxon>
    </lineage>
</organism>
<sequence>MKNRVCVCKLAPSSVIIFCFLDIWEDFCCLFTQRSKDSFLPSVYFSFSTSFVAFISLHFPRFVDRETPFFLSNFPFTVHPHNHLSLSKSFIHLHPSSSPLFSTLPVDSEYQPPHSFSLHLSVVFTSAFFSSSLPAGYVAWDREKEHNAMAPLATRDVPILRSISSIVAPKLIDLNPRISITLKTRAFDEVDVNKNGQVELGEYLWLISALKSGDVATSVFAAAVELEHQRETGYKQISVERSGGGV</sequence>
<dbReference type="HOGENOM" id="CLU_1130338_0_0_1"/>
<keyword evidence="1" id="KW-0812">Transmembrane</keyword>
<feature type="transmembrane region" description="Helical" evidence="1">
    <location>
        <begin position="43"/>
        <end position="63"/>
    </location>
</feature>
<dbReference type="AlphaFoldDB" id="T1KVN6"/>
<dbReference type="eggNOG" id="KOG0042">
    <property type="taxonomic scope" value="Eukaryota"/>
</dbReference>
<reference evidence="3" key="2">
    <citation type="submission" date="2015-06" db="UniProtKB">
        <authorList>
            <consortium name="EnsemblMetazoa"/>
        </authorList>
    </citation>
    <scope>IDENTIFICATION</scope>
</reference>
<evidence type="ECO:0000313" key="3">
    <source>
        <dbReference type="EnsemblMetazoa" id="tetur23g01300.1"/>
    </source>
</evidence>
<accession>T1KVN6</accession>
<dbReference type="InterPro" id="IPR002048">
    <property type="entry name" value="EF_hand_dom"/>
</dbReference>
<dbReference type="PROSITE" id="PS50222">
    <property type="entry name" value="EF_HAND_2"/>
    <property type="match status" value="1"/>
</dbReference>